<evidence type="ECO:0000256" key="1">
    <source>
        <dbReference type="SAM" id="Coils"/>
    </source>
</evidence>
<reference evidence="3 4" key="1">
    <citation type="journal article" date="2018" name="PLoS Pathog.">
        <title>Evolution of structural diversity of trichothecenes, a family of toxins produced by plant pathogenic and entomopathogenic fungi.</title>
        <authorList>
            <person name="Proctor R.H."/>
            <person name="McCormick S.P."/>
            <person name="Kim H.S."/>
            <person name="Cardoza R.E."/>
            <person name="Stanley A.M."/>
            <person name="Lindo L."/>
            <person name="Kelly A."/>
            <person name="Brown D.W."/>
            <person name="Lee T."/>
            <person name="Vaughan M.M."/>
            <person name="Alexander N.J."/>
            <person name="Busman M."/>
            <person name="Gutierrez S."/>
        </authorList>
    </citation>
    <scope>NUCLEOTIDE SEQUENCE [LARGE SCALE GENOMIC DNA]</scope>
    <source>
        <strain evidence="3 4">IBT 40837</strain>
    </source>
</reference>
<accession>A0A395NYM3</accession>
<protein>
    <submittedName>
        <fullName evidence="3">Uncharacterized protein</fullName>
    </submittedName>
</protein>
<evidence type="ECO:0000256" key="2">
    <source>
        <dbReference type="SAM" id="MobiDB-lite"/>
    </source>
</evidence>
<name>A0A395NYM3_TRIAR</name>
<keyword evidence="4" id="KW-1185">Reference proteome</keyword>
<feature type="compositionally biased region" description="Polar residues" evidence="2">
    <location>
        <begin position="352"/>
        <end position="361"/>
    </location>
</feature>
<feature type="region of interest" description="Disordered" evidence="2">
    <location>
        <begin position="542"/>
        <end position="617"/>
    </location>
</feature>
<feature type="region of interest" description="Disordered" evidence="2">
    <location>
        <begin position="158"/>
        <end position="194"/>
    </location>
</feature>
<feature type="coiled-coil region" evidence="1">
    <location>
        <begin position="434"/>
        <end position="461"/>
    </location>
</feature>
<dbReference type="OrthoDB" id="5143322at2759"/>
<evidence type="ECO:0000313" key="4">
    <source>
        <dbReference type="Proteomes" id="UP000266272"/>
    </source>
</evidence>
<proteinExistence type="predicted"/>
<feature type="compositionally biased region" description="Low complexity" evidence="2">
    <location>
        <begin position="563"/>
        <end position="577"/>
    </location>
</feature>
<organism evidence="3 4">
    <name type="scientific">Trichoderma arundinaceum</name>
    <dbReference type="NCBI Taxonomy" id="490622"/>
    <lineage>
        <taxon>Eukaryota</taxon>
        <taxon>Fungi</taxon>
        <taxon>Dikarya</taxon>
        <taxon>Ascomycota</taxon>
        <taxon>Pezizomycotina</taxon>
        <taxon>Sordariomycetes</taxon>
        <taxon>Hypocreomycetidae</taxon>
        <taxon>Hypocreales</taxon>
        <taxon>Hypocreaceae</taxon>
        <taxon>Trichoderma</taxon>
    </lineage>
</organism>
<comment type="caution">
    <text evidence="3">The sequence shown here is derived from an EMBL/GenBank/DDBJ whole genome shotgun (WGS) entry which is preliminary data.</text>
</comment>
<dbReference type="Proteomes" id="UP000266272">
    <property type="component" value="Unassembled WGS sequence"/>
</dbReference>
<sequence length="617" mass="67290">MPGPTLEEVKESVFAELGRQRQDELPLGRWSKKPSFLPERIRGTDRIPQARKERLESKWDVKIVDEESEQMEGLEIGNSRPWAKITHQYMARFAVESAPPRLAIGVNQTRTIATPKAPSSIISSRDASSVLLRTLPHVSNQKAIPQQQTQVRPGAMAIQNTRSPAPPGIKAQEKSAKMPTKSSSGQSLPKPEPSIPRHIQEHILSQGACEIVNEPENSSFAAEYIIKVHLQKNEGLLMFVSPNKSQVVHNVLSLDAPVTKGPFCLICNAKKECLYKMKLQTSAAAEDFRYLLSSLQISALQFREVKMPSPRPAPAPVTEDERFSSLLQTPPPVAVKAPEVSSEIVRSVEKTVVQTPESAETPTRPKTESEDDLVDVEADSAPGPALTIEAAADHMQGIVQQILTEITATGINVPENGVEEIESAAIANWMAQGFMKSETESDELKEELVELLRLLVRIKRKVQFRHRSKAAPISSTTFQDLQEIVEKPSKRIKYTTADIKELEVHAVSRQNKIKASGLAEIQKSSPTHDAVISGAGPEALVKEPAKPMGGLASSRWATSDGWSSSAAKPVVAAKSAAVPPPQAPTAVPNSQKPKTKGLSSSRWADKPVANEGKFAGF</sequence>
<evidence type="ECO:0000313" key="3">
    <source>
        <dbReference type="EMBL" id="RFU81192.1"/>
    </source>
</evidence>
<feature type="region of interest" description="Disordered" evidence="2">
    <location>
        <begin position="349"/>
        <end position="373"/>
    </location>
</feature>
<keyword evidence="1" id="KW-0175">Coiled coil</keyword>
<feature type="compositionally biased region" description="Polar residues" evidence="2">
    <location>
        <begin position="589"/>
        <end position="602"/>
    </location>
</feature>
<dbReference type="EMBL" id="PXOA01000063">
    <property type="protein sequence ID" value="RFU81192.1"/>
    <property type="molecule type" value="Genomic_DNA"/>
</dbReference>
<dbReference type="AlphaFoldDB" id="A0A395NYM3"/>
<gene>
    <name evidence="3" type="ORF">TARUN_1038</name>
</gene>